<reference evidence="1" key="1">
    <citation type="submission" date="2020-05" db="EMBL/GenBank/DDBJ databases">
        <authorList>
            <person name="Chiriac C."/>
            <person name="Salcher M."/>
            <person name="Ghai R."/>
            <person name="Kavagutti S V."/>
        </authorList>
    </citation>
    <scope>NUCLEOTIDE SEQUENCE</scope>
</reference>
<dbReference type="EMBL" id="CAESAL010000122">
    <property type="protein sequence ID" value="CAB4346708.1"/>
    <property type="molecule type" value="Genomic_DNA"/>
</dbReference>
<organism evidence="1">
    <name type="scientific">freshwater metagenome</name>
    <dbReference type="NCBI Taxonomy" id="449393"/>
    <lineage>
        <taxon>unclassified sequences</taxon>
        <taxon>metagenomes</taxon>
        <taxon>ecological metagenomes</taxon>
    </lineage>
</organism>
<dbReference type="AlphaFoldDB" id="A0A6J5ZYV0"/>
<protein>
    <submittedName>
        <fullName evidence="1">Unannotated protein</fullName>
    </submittedName>
</protein>
<dbReference type="PROSITE" id="PS51257">
    <property type="entry name" value="PROKAR_LIPOPROTEIN"/>
    <property type="match status" value="1"/>
</dbReference>
<sequence>MAKTLAGVLAVSIAALLFAGCGGGSSSAPMTTEVSTTTTVAIDYGAQYLAIVAPVNSAQRTYQEKLPGISASDSVAVEAATTPYAEAVELFGNTLLRSSWPEAAKQAITQLAQNAMQQASLLRTLKDAKPFQYASISDTSKRLQGEQAGYASTVRALLNLPPPS</sequence>
<gene>
    <name evidence="1" type="ORF">UFOPK3331_01958</name>
</gene>
<name>A0A6J5ZYV0_9ZZZZ</name>
<evidence type="ECO:0000313" key="1">
    <source>
        <dbReference type="EMBL" id="CAB4346708.1"/>
    </source>
</evidence>
<proteinExistence type="predicted"/>
<accession>A0A6J5ZYV0</accession>